<dbReference type="AlphaFoldDB" id="A0A6G0VKF1"/>
<evidence type="ECO:0000313" key="2">
    <source>
        <dbReference type="EMBL" id="KAF0692790.1"/>
    </source>
</evidence>
<feature type="non-terminal residue" evidence="2">
    <location>
        <position position="59"/>
    </location>
</feature>
<protein>
    <submittedName>
        <fullName evidence="2">MADF domain-containing protein</fullName>
    </submittedName>
</protein>
<proteinExistence type="predicted"/>
<sequence length="59" mass="7056">MANFDNERLIMEIHLKPSIWDISSEEYKDRDKKLQDWQDVAVALNGNWDILSKTEKDDF</sequence>
<feature type="domain" description="MADF" evidence="1">
    <location>
        <begin position="8"/>
        <end position="59"/>
    </location>
</feature>
<dbReference type="Pfam" id="PF10545">
    <property type="entry name" value="MADF_DNA_bdg"/>
    <property type="match status" value="1"/>
</dbReference>
<reference evidence="2 3" key="1">
    <citation type="submission" date="2019-08" db="EMBL/GenBank/DDBJ databases">
        <title>Whole genome of Aphis craccivora.</title>
        <authorList>
            <person name="Voronova N.V."/>
            <person name="Shulinski R.S."/>
            <person name="Bandarenka Y.V."/>
            <person name="Zhorov D.G."/>
            <person name="Warner D."/>
        </authorList>
    </citation>
    <scope>NUCLEOTIDE SEQUENCE [LARGE SCALE GENOMIC DNA]</scope>
    <source>
        <strain evidence="2">180601</strain>
        <tissue evidence="2">Whole Body</tissue>
    </source>
</reference>
<evidence type="ECO:0000259" key="1">
    <source>
        <dbReference type="PROSITE" id="PS51029"/>
    </source>
</evidence>
<dbReference type="OrthoDB" id="6614169at2759"/>
<name>A0A6G0VKF1_APHCR</name>
<dbReference type="InterPro" id="IPR006578">
    <property type="entry name" value="MADF-dom"/>
</dbReference>
<dbReference type="EMBL" id="VUJU01015655">
    <property type="protein sequence ID" value="KAF0692790.1"/>
    <property type="molecule type" value="Genomic_DNA"/>
</dbReference>
<accession>A0A6G0VKF1</accession>
<dbReference type="PROSITE" id="PS51029">
    <property type="entry name" value="MADF"/>
    <property type="match status" value="1"/>
</dbReference>
<evidence type="ECO:0000313" key="3">
    <source>
        <dbReference type="Proteomes" id="UP000478052"/>
    </source>
</evidence>
<gene>
    <name evidence="2" type="ORF">FWK35_00039008</name>
</gene>
<comment type="caution">
    <text evidence="2">The sequence shown here is derived from an EMBL/GenBank/DDBJ whole genome shotgun (WGS) entry which is preliminary data.</text>
</comment>
<keyword evidence="3" id="KW-1185">Reference proteome</keyword>
<dbReference type="Proteomes" id="UP000478052">
    <property type="component" value="Unassembled WGS sequence"/>
</dbReference>
<organism evidence="2 3">
    <name type="scientific">Aphis craccivora</name>
    <name type="common">Cowpea aphid</name>
    <dbReference type="NCBI Taxonomy" id="307492"/>
    <lineage>
        <taxon>Eukaryota</taxon>
        <taxon>Metazoa</taxon>
        <taxon>Ecdysozoa</taxon>
        <taxon>Arthropoda</taxon>
        <taxon>Hexapoda</taxon>
        <taxon>Insecta</taxon>
        <taxon>Pterygota</taxon>
        <taxon>Neoptera</taxon>
        <taxon>Paraneoptera</taxon>
        <taxon>Hemiptera</taxon>
        <taxon>Sternorrhyncha</taxon>
        <taxon>Aphidomorpha</taxon>
        <taxon>Aphidoidea</taxon>
        <taxon>Aphididae</taxon>
        <taxon>Aphidini</taxon>
        <taxon>Aphis</taxon>
        <taxon>Aphis</taxon>
    </lineage>
</organism>